<dbReference type="PANTHER" id="PTHR43330:SF27">
    <property type="entry name" value="METHIONINE AMINOPEPTIDASE"/>
    <property type="match status" value="1"/>
</dbReference>
<evidence type="ECO:0000259" key="8">
    <source>
        <dbReference type="Pfam" id="PF00557"/>
    </source>
</evidence>
<dbReference type="EC" id="3.4.11.18" evidence="6 7"/>
<sequence>MKDVILKTNAEIEIIRANAQILGKTHAEVAKWIEPGVKTAKLNQIAEEFIRDHQAKPSFKGYSLKESPPYPAALCISVNEQVVHGIPGDYELKEGDIVSIDCGVFKDGFHSDSAYTYAVGEVKPEVQKLLDVTKAALYKGIEQVRFGARVGDISYAIQKYVESFGFSVIRELAGHGVGKHLHEKPDVPNHGKRGKGVMLRNGAVIAIEPMVSMGKKEVVQEEDAWTIRTVDRTPAAHFEHTVAVVSGKATILTTFEYIEEVLAKKYGKAGVH</sequence>
<evidence type="ECO:0000256" key="6">
    <source>
        <dbReference type="HAMAP-Rule" id="MF_01974"/>
    </source>
</evidence>
<keyword evidence="5 6" id="KW-0378">Hydrolase</keyword>
<dbReference type="GO" id="GO:0004239">
    <property type="term" value="F:initiator methionyl aminopeptidase activity"/>
    <property type="evidence" value="ECO:0007669"/>
    <property type="project" value="UniProtKB-UniRule"/>
</dbReference>
<feature type="binding site" evidence="6">
    <location>
        <position position="112"/>
    </location>
    <ligand>
        <name>a divalent metal cation</name>
        <dbReference type="ChEBI" id="CHEBI:60240"/>
        <label>2</label>
        <note>catalytic</note>
    </ligand>
</feature>
<dbReference type="HAMAP" id="MF_01974">
    <property type="entry name" value="MetAP_1"/>
    <property type="match status" value="1"/>
</dbReference>
<comment type="cofactor">
    <cofactor evidence="6">
        <name>Co(2+)</name>
        <dbReference type="ChEBI" id="CHEBI:48828"/>
    </cofactor>
    <cofactor evidence="6">
        <name>Zn(2+)</name>
        <dbReference type="ChEBI" id="CHEBI:29105"/>
    </cofactor>
    <cofactor evidence="6">
        <name>Mn(2+)</name>
        <dbReference type="ChEBI" id="CHEBI:29035"/>
    </cofactor>
    <cofactor evidence="6">
        <name>Fe(2+)</name>
        <dbReference type="ChEBI" id="CHEBI:29033"/>
    </cofactor>
    <text evidence="6">Binds 2 divalent metal cations per subunit. Has a high-affinity and a low affinity metal-binding site. The true nature of the physiological cofactor is under debate. The enzyme is active with cobalt, zinc, manganese or divalent iron ions. Most likely, methionine aminopeptidases function as mononuclear Fe(2+)-metalloproteases under physiological conditions, and the catalytically relevant metal-binding site has been assigned to the histidine-containing high-affinity site.</text>
</comment>
<evidence type="ECO:0000313" key="9">
    <source>
        <dbReference type="EMBL" id="PKQ67388.1"/>
    </source>
</evidence>
<dbReference type="EMBL" id="NKXO01000035">
    <property type="protein sequence ID" value="PKQ67388.1"/>
    <property type="molecule type" value="Genomic_DNA"/>
</dbReference>
<dbReference type="RefSeq" id="WP_101359332.1">
    <property type="nucleotide sequence ID" value="NZ_NKXO01000035.1"/>
</dbReference>
<dbReference type="InterPro" id="IPR001714">
    <property type="entry name" value="Pept_M24_MAP"/>
</dbReference>
<feature type="binding site" evidence="6">
    <location>
        <position position="101"/>
    </location>
    <ligand>
        <name>a divalent metal cation</name>
        <dbReference type="ChEBI" id="CHEBI:60240"/>
        <label>1</label>
    </ligand>
</feature>
<feature type="binding site" evidence="6">
    <location>
        <position position="239"/>
    </location>
    <ligand>
        <name>a divalent metal cation</name>
        <dbReference type="ChEBI" id="CHEBI:60240"/>
        <label>1</label>
    </ligand>
</feature>
<dbReference type="SUPFAM" id="SSF55920">
    <property type="entry name" value="Creatinase/aminopeptidase"/>
    <property type="match status" value="1"/>
</dbReference>
<dbReference type="CDD" id="cd01086">
    <property type="entry name" value="MetAP1"/>
    <property type="match status" value="1"/>
</dbReference>
<organism evidence="9 10">
    <name type="scientific">Raineya orbicola</name>
    <dbReference type="NCBI Taxonomy" id="2016530"/>
    <lineage>
        <taxon>Bacteria</taxon>
        <taxon>Pseudomonadati</taxon>
        <taxon>Bacteroidota</taxon>
        <taxon>Cytophagia</taxon>
        <taxon>Cytophagales</taxon>
        <taxon>Raineyaceae</taxon>
        <taxon>Raineya</taxon>
    </lineage>
</organism>
<evidence type="ECO:0000256" key="7">
    <source>
        <dbReference type="RuleBase" id="RU003653"/>
    </source>
</evidence>
<keyword evidence="2 6" id="KW-0031">Aminopeptidase</keyword>
<dbReference type="Pfam" id="PF00557">
    <property type="entry name" value="Peptidase_M24"/>
    <property type="match status" value="1"/>
</dbReference>
<feature type="domain" description="Peptidase M24" evidence="8">
    <location>
        <begin position="13"/>
        <end position="244"/>
    </location>
</feature>
<dbReference type="GO" id="GO:0046872">
    <property type="term" value="F:metal ion binding"/>
    <property type="evidence" value="ECO:0007669"/>
    <property type="project" value="UniProtKB-UniRule"/>
</dbReference>
<dbReference type="GO" id="GO:0005829">
    <property type="term" value="C:cytosol"/>
    <property type="evidence" value="ECO:0007669"/>
    <property type="project" value="TreeGrafter"/>
</dbReference>
<name>A0A2N3IAV6_9BACT</name>
<feature type="binding site" evidence="6">
    <location>
        <position position="182"/>
    </location>
    <ligand>
        <name>substrate</name>
    </ligand>
</feature>
<comment type="similarity">
    <text evidence="6">Belongs to the peptidase M24A family. Methionine aminopeptidase type 1 subfamily.</text>
</comment>
<feature type="binding site" evidence="6">
    <location>
        <position position="175"/>
    </location>
    <ligand>
        <name>a divalent metal cation</name>
        <dbReference type="ChEBI" id="CHEBI:60240"/>
        <label>2</label>
        <note>catalytic</note>
    </ligand>
</feature>
<accession>A0A2N3IAV6</accession>
<keyword evidence="10" id="KW-1185">Reference proteome</keyword>
<evidence type="ECO:0000313" key="10">
    <source>
        <dbReference type="Proteomes" id="UP000233387"/>
    </source>
</evidence>
<feature type="binding site" evidence="6">
    <location>
        <position position="239"/>
    </location>
    <ligand>
        <name>a divalent metal cation</name>
        <dbReference type="ChEBI" id="CHEBI:60240"/>
        <label>2</label>
        <note>catalytic</note>
    </ligand>
</feature>
<dbReference type="Proteomes" id="UP000233387">
    <property type="component" value="Unassembled WGS sequence"/>
</dbReference>
<gene>
    <name evidence="6" type="primary">map</name>
    <name evidence="9" type="ORF">Rain11_2067</name>
</gene>
<dbReference type="GO" id="GO:0006508">
    <property type="term" value="P:proteolysis"/>
    <property type="evidence" value="ECO:0007669"/>
    <property type="project" value="UniProtKB-KW"/>
</dbReference>
<dbReference type="InterPro" id="IPR036005">
    <property type="entry name" value="Creatinase/aminopeptidase-like"/>
</dbReference>
<dbReference type="Gene3D" id="3.90.230.10">
    <property type="entry name" value="Creatinase/methionine aminopeptidase superfamily"/>
    <property type="match status" value="1"/>
</dbReference>
<dbReference type="PRINTS" id="PR00599">
    <property type="entry name" value="MAPEPTIDASE"/>
</dbReference>
<evidence type="ECO:0000256" key="2">
    <source>
        <dbReference type="ARBA" id="ARBA00022438"/>
    </source>
</evidence>
<evidence type="ECO:0000256" key="4">
    <source>
        <dbReference type="ARBA" id="ARBA00022723"/>
    </source>
</evidence>
<dbReference type="InterPro" id="IPR000994">
    <property type="entry name" value="Pept_M24"/>
</dbReference>
<evidence type="ECO:0000256" key="3">
    <source>
        <dbReference type="ARBA" id="ARBA00022670"/>
    </source>
</evidence>
<dbReference type="PANTHER" id="PTHR43330">
    <property type="entry name" value="METHIONINE AMINOPEPTIDASE"/>
    <property type="match status" value="1"/>
</dbReference>
<dbReference type="AlphaFoldDB" id="A0A2N3IAV6"/>
<dbReference type="NCBIfam" id="TIGR00500">
    <property type="entry name" value="met_pdase_I"/>
    <property type="match status" value="1"/>
</dbReference>
<comment type="caution">
    <text evidence="9">The sequence shown here is derived from an EMBL/GenBank/DDBJ whole genome shotgun (WGS) entry which is preliminary data.</text>
</comment>
<protein>
    <recommendedName>
        <fullName evidence="6 7">Methionine aminopeptidase</fullName>
        <shortName evidence="6">MAP</shortName>
        <shortName evidence="6">MetAP</shortName>
        <ecNumber evidence="6 7">3.4.11.18</ecNumber>
    </recommendedName>
    <alternativeName>
        <fullName evidence="6">Peptidase M</fullName>
    </alternativeName>
</protein>
<comment type="function">
    <text evidence="1 6">Removes the N-terminal methionine from nascent proteins. The N-terminal methionine is often cleaved when the second residue in the primary sequence is small and uncharged (Met-Ala-, Cys, Gly, Pro, Ser, Thr, or Val). Requires deformylation of the N(alpha)-formylated initiator methionine before it can be hydrolyzed.</text>
</comment>
<comment type="catalytic activity">
    <reaction evidence="6 7">
        <text>Release of N-terminal amino acids, preferentially methionine, from peptides and arylamides.</text>
        <dbReference type="EC" id="3.4.11.18"/>
    </reaction>
</comment>
<feature type="binding site" evidence="6">
    <location>
        <position position="84"/>
    </location>
    <ligand>
        <name>substrate</name>
    </ligand>
</feature>
<feature type="binding site" evidence="6">
    <location>
        <position position="208"/>
    </location>
    <ligand>
        <name>a divalent metal cation</name>
        <dbReference type="ChEBI" id="CHEBI:60240"/>
        <label>2</label>
        <note>catalytic</note>
    </ligand>
</feature>
<dbReference type="GO" id="GO:0070006">
    <property type="term" value="F:metalloaminopeptidase activity"/>
    <property type="evidence" value="ECO:0007669"/>
    <property type="project" value="UniProtKB-UniRule"/>
</dbReference>
<proteinExistence type="inferred from homology"/>
<evidence type="ECO:0000256" key="5">
    <source>
        <dbReference type="ARBA" id="ARBA00022801"/>
    </source>
</evidence>
<keyword evidence="3 6" id="KW-0645">Protease</keyword>
<reference evidence="9 10" key="1">
    <citation type="submission" date="2017-06" db="EMBL/GenBank/DDBJ databases">
        <title>Raineya orbicola gen. nov., sp. nov. a slightly thermophilic bacterium of the phylum Bacteroidetes and the description of Raineyaceae fam. nov.</title>
        <authorList>
            <person name="Albuquerque L."/>
            <person name="Polonia A.R.M."/>
            <person name="Barroso C."/>
            <person name="Froufe H.J.C."/>
            <person name="Lage O."/>
            <person name="Lobo-Da-Cunha A."/>
            <person name="Egas C."/>
            <person name="Da Costa M.S."/>
        </authorList>
    </citation>
    <scope>NUCLEOTIDE SEQUENCE [LARGE SCALE GENOMIC DNA]</scope>
    <source>
        <strain evidence="9 10">SPSPC-11</strain>
    </source>
</reference>
<dbReference type="InterPro" id="IPR002467">
    <property type="entry name" value="Pept_M24A_MAP1"/>
</dbReference>
<dbReference type="OrthoDB" id="9802055at2"/>
<feature type="binding site" evidence="6">
    <location>
        <position position="112"/>
    </location>
    <ligand>
        <name>a divalent metal cation</name>
        <dbReference type="ChEBI" id="CHEBI:60240"/>
        <label>1</label>
    </ligand>
</feature>
<comment type="subunit">
    <text evidence="6">Monomer.</text>
</comment>
<evidence type="ECO:0000256" key="1">
    <source>
        <dbReference type="ARBA" id="ARBA00002521"/>
    </source>
</evidence>
<keyword evidence="4 6" id="KW-0479">Metal-binding</keyword>